<dbReference type="EMBL" id="VWPJ01000001">
    <property type="protein sequence ID" value="KAA5607259.1"/>
    <property type="molecule type" value="Genomic_DNA"/>
</dbReference>
<dbReference type="GO" id="GO:0035999">
    <property type="term" value="P:tetrahydrofolate interconversion"/>
    <property type="evidence" value="ECO:0007669"/>
    <property type="project" value="UniProtKB-UniPathway"/>
</dbReference>
<proteinExistence type="predicted"/>
<evidence type="ECO:0000313" key="3">
    <source>
        <dbReference type="EMBL" id="KAA5607259.1"/>
    </source>
</evidence>
<evidence type="ECO:0000256" key="1">
    <source>
        <dbReference type="ARBA" id="ARBA00023002"/>
    </source>
</evidence>
<keyword evidence="1" id="KW-0560">Oxidoreductase</keyword>
<evidence type="ECO:0000256" key="2">
    <source>
        <dbReference type="SAM" id="MobiDB-lite"/>
    </source>
</evidence>
<dbReference type="InterPro" id="IPR029041">
    <property type="entry name" value="FAD-linked_oxidoreductase-like"/>
</dbReference>
<dbReference type="SUPFAM" id="SSF51730">
    <property type="entry name" value="FAD-linked oxidoreductase"/>
    <property type="match status" value="1"/>
</dbReference>
<protein>
    <submittedName>
        <fullName evidence="3">MetFprotein</fullName>
    </submittedName>
</protein>
<dbReference type="OrthoDB" id="9812555at2"/>
<evidence type="ECO:0000313" key="4">
    <source>
        <dbReference type="Proteomes" id="UP000324065"/>
    </source>
</evidence>
<keyword evidence="4" id="KW-1185">Reference proteome</keyword>
<reference evidence="3 4" key="1">
    <citation type="submission" date="2019-09" db="EMBL/GenBank/DDBJ databases">
        <title>Genome sequence of Roseospira marina, one of the more divergent members of the non-sulfur purple photosynthetic bacterial family, the Rhodospirillaceae.</title>
        <authorList>
            <person name="Meyer T."/>
            <person name="Kyndt J."/>
        </authorList>
    </citation>
    <scope>NUCLEOTIDE SEQUENCE [LARGE SCALE GENOMIC DNA]</scope>
    <source>
        <strain evidence="3 4">DSM 15113</strain>
    </source>
</reference>
<organism evidence="3 4">
    <name type="scientific">Roseospira marina</name>
    <dbReference type="NCBI Taxonomy" id="140057"/>
    <lineage>
        <taxon>Bacteria</taxon>
        <taxon>Pseudomonadati</taxon>
        <taxon>Pseudomonadota</taxon>
        <taxon>Alphaproteobacteria</taxon>
        <taxon>Rhodospirillales</taxon>
        <taxon>Rhodospirillaceae</taxon>
        <taxon>Roseospira</taxon>
    </lineage>
</organism>
<dbReference type="UniPathway" id="UPA00193"/>
<gene>
    <name evidence="3" type="ORF">F1188_00355</name>
</gene>
<dbReference type="RefSeq" id="WP_150060397.1">
    <property type="nucleotide sequence ID" value="NZ_JACHII010000001.1"/>
</dbReference>
<dbReference type="GO" id="GO:0016491">
    <property type="term" value="F:oxidoreductase activity"/>
    <property type="evidence" value="ECO:0007669"/>
    <property type="project" value="UniProtKB-KW"/>
</dbReference>
<dbReference type="Proteomes" id="UP000324065">
    <property type="component" value="Unassembled WGS sequence"/>
</dbReference>
<sequence length="315" mass="32914">MPYDSLGLRTSTDAASARAGACLPSFSLEVTPGAARKVPSFAALLPAGTAVYITSLPGTDPAEVMALCRRLRGEGLRPVPHLAARSLRNRADLSDWLGRAVHEVGVRDILLLAGSADRPAGPFQDTRSVLESGLLDAAGLSGFGVAGHPEGHPQANRGALWDALRMKQAFAEAHGLNAWIVTQFTFSAKPVLAWLRTLPQEGIALPVRVGLPGPAKPATLITYARQCGVGASLRVLTRRPDVLAGLVKAWAPDAIVDDLSKGHTRDAVWSVAGVHLFPFGGFAKTAAWGTTRWATGTGHTVPSPPASDAAQSPAI</sequence>
<comment type="caution">
    <text evidence="3">The sequence shown here is derived from an EMBL/GenBank/DDBJ whole genome shotgun (WGS) entry which is preliminary data.</text>
</comment>
<name>A0A5M6IHJ7_9PROT</name>
<accession>A0A5M6IHJ7</accession>
<dbReference type="Gene3D" id="3.20.20.220">
    <property type="match status" value="1"/>
</dbReference>
<dbReference type="AlphaFoldDB" id="A0A5M6IHJ7"/>
<feature type="region of interest" description="Disordered" evidence="2">
    <location>
        <begin position="295"/>
        <end position="315"/>
    </location>
</feature>